<dbReference type="Gene3D" id="3.30.70.1440">
    <property type="entry name" value="Multidrug efflux transporter AcrB pore domain"/>
    <property type="match status" value="1"/>
</dbReference>
<feature type="transmembrane region" description="Helical" evidence="1">
    <location>
        <begin position="928"/>
        <end position="954"/>
    </location>
</feature>
<evidence type="ECO:0000313" key="2">
    <source>
        <dbReference type="EMBL" id="VAW02758.1"/>
    </source>
</evidence>
<sequence length="1134" mass="121993">MPRTIPESAGGLLSYFTRHGTAANLLLVAMIVLGLAAMPRMRAQFLPDVVVDSVTVTTVWEGAGAEDVDAAIVQVMEPALLSVEGVASSTATSREGFASIFLEFEPGWDMARAADDVQTTVDAITTLPEAADDPEVRRGVWYDRVTDVVLTGPVDVAQLGLFADELVTRLFDVGVTRSTIRGVAAPQTIIEVPAANLIAHDITFSGIAAAVAQEINADPAGDVTGANTRVRTGVQKRDPDQIAAIVLRSNPDGSKLRVGDVATIRVEGTTRLRSYFVGSDPAMSIQIDRSARGDAIDIQTRVEAVAAAMAETLPEGVKIDLTRTRSERISGRINMLMRNGLSGLALVVTLLFLFLNARIAFWVAAGIPVAMLAAVALMLAGGLTINMISLFALIITLGIVVDDAIVVGEHADARVRKLGEPPVIAAERAARRMAMPVFAATVTTLIAFFGLVVVGGRFGDLIIDIPFTVIAVLTASLIECFLILPNHMAHALAHTAKMHWYDWPSRVVNAGFVWVRERLFRPFMAFVVWARYPVFAGILLVLASQIALFINGDVKWRFFNAPERGSVVANFIMSSGASRDDTTEMMYELQRATNALGAEYEARYGTNPLDFVIAQAGGNVGRGMAGADTKDPDQLGGISIELIDADQRPYSSFAFAADLQEKVQNHPLVEAISFRSPHAGPGGDALDVEIYGANADTLKAAAEALKDALLPFPEVTGVEDNLAYDKEELILELTAQGQALGFTIDGLGRVLRNRLNGLEAATYPIGPRSAEVRVELPKGELTADFLDRMMLRTPEGEYVPLADIVSVDRRNGFSTVRRENGLRLINVTGGISEDDPARAEAVMQALEGQILPKIASDFQVEWKLAGLSEQSDNFLKDARLGLSLTLTGIYLVLAWVFSSWTRPVVVMAIIPFGLVGTIYGHYQWDVPLSMFSVVGLLGMTGIIINDSIVLVTTIDEYARDRGLIPSIIDGVVDRLRPVMLTTLTTVLGLMPLLFERSQQAQFLKPTVITLVYGLGFGLLLVLLVVPALMAMQHDVNRQVAAFRRGLRMRRGGTVRAGLIIGFLAMLAWLAATMGVTMATGALPVLLLDMMPMLAKGPALFTALLVFISGVLLLIAVLYLVLALARGVAVKSIST</sequence>
<dbReference type="InterPro" id="IPR027463">
    <property type="entry name" value="AcrB_DN_DC_subdom"/>
</dbReference>
<dbReference type="Pfam" id="PF00873">
    <property type="entry name" value="ACR_tran"/>
    <property type="match status" value="1"/>
</dbReference>
<keyword evidence="1" id="KW-0472">Membrane</keyword>
<dbReference type="SUPFAM" id="SSF82693">
    <property type="entry name" value="Multidrug efflux transporter AcrB pore domain, PN1, PN2, PC1 and PC2 subdomains"/>
    <property type="match status" value="1"/>
</dbReference>
<protein>
    <submittedName>
        <fullName evidence="2">Transporter, AcrB/AcrD/AcrF family</fullName>
    </submittedName>
</protein>
<feature type="transmembrane region" description="Helical" evidence="1">
    <location>
        <begin position="361"/>
        <end position="385"/>
    </location>
</feature>
<gene>
    <name evidence="2" type="ORF">MNBD_ALPHA07-984</name>
</gene>
<feature type="transmembrane region" description="Helical" evidence="1">
    <location>
        <begin position="465"/>
        <end position="484"/>
    </location>
</feature>
<dbReference type="AlphaFoldDB" id="A0A3B0SC68"/>
<dbReference type="EMBL" id="UOEG01000246">
    <property type="protein sequence ID" value="VAW02758.1"/>
    <property type="molecule type" value="Genomic_DNA"/>
</dbReference>
<feature type="transmembrane region" description="Helical" evidence="1">
    <location>
        <begin position="880"/>
        <end position="897"/>
    </location>
</feature>
<keyword evidence="1" id="KW-1133">Transmembrane helix</keyword>
<proteinExistence type="predicted"/>
<dbReference type="InterPro" id="IPR001036">
    <property type="entry name" value="Acrflvin-R"/>
</dbReference>
<dbReference type="Gene3D" id="1.20.1640.10">
    <property type="entry name" value="Multidrug efflux transporter AcrB transmembrane domain"/>
    <property type="match status" value="2"/>
</dbReference>
<dbReference type="GO" id="GO:0042910">
    <property type="term" value="F:xenobiotic transmembrane transporter activity"/>
    <property type="evidence" value="ECO:0007669"/>
    <property type="project" value="TreeGrafter"/>
</dbReference>
<feature type="transmembrane region" description="Helical" evidence="1">
    <location>
        <begin position="904"/>
        <end position="922"/>
    </location>
</feature>
<dbReference type="GO" id="GO:0005886">
    <property type="term" value="C:plasma membrane"/>
    <property type="evidence" value="ECO:0007669"/>
    <property type="project" value="TreeGrafter"/>
</dbReference>
<dbReference type="SUPFAM" id="SSF82866">
    <property type="entry name" value="Multidrug efflux transporter AcrB transmembrane domain"/>
    <property type="match status" value="2"/>
</dbReference>
<dbReference type="Gene3D" id="3.30.70.1430">
    <property type="entry name" value="Multidrug efflux transporter AcrB pore domain"/>
    <property type="match status" value="2"/>
</dbReference>
<feature type="transmembrane region" description="Helical" evidence="1">
    <location>
        <begin position="335"/>
        <end position="355"/>
    </location>
</feature>
<dbReference type="PRINTS" id="PR00702">
    <property type="entry name" value="ACRIFLAVINRP"/>
</dbReference>
<name>A0A3B0SC68_9ZZZZ</name>
<organism evidence="2">
    <name type="scientific">hydrothermal vent metagenome</name>
    <dbReference type="NCBI Taxonomy" id="652676"/>
    <lineage>
        <taxon>unclassified sequences</taxon>
        <taxon>metagenomes</taxon>
        <taxon>ecological metagenomes</taxon>
    </lineage>
</organism>
<feature type="transmembrane region" description="Helical" evidence="1">
    <location>
        <begin position="975"/>
        <end position="994"/>
    </location>
</feature>
<feature type="transmembrane region" description="Helical" evidence="1">
    <location>
        <begin position="1006"/>
        <end position="1031"/>
    </location>
</feature>
<feature type="transmembrane region" description="Helical" evidence="1">
    <location>
        <begin position="1052"/>
        <end position="1078"/>
    </location>
</feature>
<dbReference type="SUPFAM" id="SSF82714">
    <property type="entry name" value="Multidrug efflux transporter AcrB TolC docking domain, DN and DC subdomains"/>
    <property type="match status" value="2"/>
</dbReference>
<dbReference type="Gene3D" id="3.30.70.1320">
    <property type="entry name" value="Multidrug efflux transporter AcrB pore domain like"/>
    <property type="match status" value="1"/>
</dbReference>
<dbReference type="PANTHER" id="PTHR32063">
    <property type="match status" value="1"/>
</dbReference>
<feature type="transmembrane region" description="Helical" evidence="1">
    <location>
        <begin position="526"/>
        <end position="550"/>
    </location>
</feature>
<feature type="transmembrane region" description="Helical" evidence="1">
    <location>
        <begin position="1098"/>
        <end position="1124"/>
    </location>
</feature>
<reference evidence="2" key="1">
    <citation type="submission" date="2018-06" db="EMBL/GenBank/DDBJ databases">
        <authorList>
            <person name="Zhirakovskaya E."/>
        </authorList>
    </citation>
    <scope>NUCLEOTIDE SEQUENCE</scope>
</reference>
<dbReference type="Gene3D" id="3.30.2090.10">
    <property type="entry name" value="Multidrug efflux transporter AcrB TolC docking domain, DN and DC subdomains"/>
    <property type="match status" value="2"/>
</dbReference>
<dbReference type="PANTHER" id="PTHR32063:SF33">
    <property type="entry name" value="RND SUPERFAMILY EFFLUX PUMP PERMEASE COMPONENT"/>
    <property type="match status" value="1"/>
</dbReference>
<accession>A0A3B0SC68</accession>
<keyword evidence="1" id="KW-0812">Transmembrane</keyword>
<evidence type="ECO:0000256" key="1">
    <source>
        <dbReference type="SAM" id="Phobius"/>
    </source>
</evidence>
<feature type="transmembrane region" description="Helical" evidence="1">
    <location>
        <begin position="437"/>
        <end position="459"/>
    </location>
</feature>
<feature type="transmembrane region" description="Helical" evidence="1">
    <location>
        <begin position="20"/>
        <end position="38"/>
    </location>
</feature>